<proteinExistence type="predicted"/>
<feature type="region of interest" description="Disordered" evidence="7">
    <location>
        <begin position="210"/>
        <end position="229"/>
    </location>
</feature>
<organism evidence="9 10">
    <name type="scientific">Exaiptasia diaphana</name>
    <name type="common">Tropical sea anemone</name>
    <name type="synonym">Aiptasia pulchella</name>
    <dbReference type="NCBI Taxonomy" id="2652724"/>
    <lineage>
        <taxon>Eukaryota</taxon>
        <taxon>Metazoa</taxon>
        <taxon>Cnidaria</taxon>
        <taxon>Anthozoa</taxon>
        <taxon>Hexacorallia</taxon>
        <taxon>Actiniaria</taxon>
        <taxon>Aiptasiidae</taxon>
        <taxon>Exaiptasia</taxon>
    </lineage>
</organism>
<accession>A0A913YRP8</accession>
<keyword evidence="2" id="KW-0813">Transport</keyword>
<feature type="transmembrane region" description="Helical" evidence="8">
    <location>
        <begin position="98"/>
        <end position="117"/>
    </location>
</feature>
<evidence type="ECO:0000256" key="6">
    <source>
        <dbReference type="ARBA" id="ARBA00023136"/>
    </source>
</evidence>
<evidence type="ECO:0000256" key="5">
    <source>
        <dbReference type="ARBA" id="ARBA00022989"/>
    </source>
</evidence>
<evidence type="ECO:0000256" key="2">
    <source>
        <dbReference type="ARBA" id="ARBA00022448"/>
    </source>
</evidence>
<name>A0A913YRP8_EXADI</name>
<keyword evidence="4 8" id="KW-0812">Transmembrane</keyword>
<dbReference type="GO" id="GO:0022857">
    <property type="term" value="F:transmembrane transporter activity"/>
    <property type="evidence" value="ECO:0007669"/>
    <property type="project" value="InterPro"/>
</dbReference>
<evidence type="ECO:0000313" key="9">
    <source>
        <dbReference type="EnsemblMetazoa" id="XP_028517182.1"/>
    </source>
</evidence>
<evidence type="ECO:0000256" key="3">
    <source>
        <dbReference type="ARBA" id="ARBA00022475"/>
    </source>
</evidence>
<comment type="subcellular location">
    <subcellularLocation>
        <location evidence="1">Cell membrane</location>
        <topology evidence="1">Multi-pass membrane protein</topology>
    </subcellularLocation>
</comment>
<dbReference type="PANTHER" id="PTHR30047">
    <property type="entry name" value="HIGH-AFFINITY CHOLINE TRANSPORT PROTEIN-RELATED"/>
    <property type="match status" value="1"/>
</dbReference>
<dbReference type="RefSeq" id="XP_028517182.1">
    <property type="nucleotide sequence ID" value="XM_028661381.1"/>
</dbReference>
<feature type="compositionally biased region" description="Basic and acidic residues" evidence="7">
    <location>
        <begin position="210"/>
        <end position="222"/>
    </location>
</feature>
<dbReference type="GeneID" id="110246702"/>
<keyword evidence="10" id="KW-1185">Reference proteome</keyword>
<dbReference type="KEGG" id="epa:110246702"/>
<dbReference type="GO" id="GO:0005886">
    <property type="term" value="C:plasma membrane"/>
    <property type="evidence" value="ECO:0007669"/>
    <property type="project" value="UniProtKB-SubCell"/>
</dbReference>
<protein>
    <submittedName>
        <fullName evidence="9">Uncharacterized protein</fullName>
    </submittedName>
</protein>
<keyword evidence="5 8" id="KW-1133">Transmembrane helix</keyword>
<dbReference type="Proteomes" id="UP000887567">
    <property type="component" value="Unplaced"/>
</dbReference>
<evidence type="ECO:0000256" key="8">
    <source>
        <dbReference type="SAM" id="Phobius"/>
    </source>
</evidence>
<feature type="transmembrane region" description="Helical" evidence="8">
    <location>
        <begin position="29"/>
        <end position="50"/>
    </location>
</feature>
<evidence type="ECO:0000256" key="1">
    <source>
        <dbReference type="ARBA" id="ARBA00004651"/>
    </source>
</evidence>
<evidence type="ECO:0000313" key="10">
    <source>
        <dbReference type="Proteomes" id="UP000887567"/>
    </source>
</evidence>
<keyword evidence="3" id="KW-1003">Cell membrane</keyword>
<keyword evidence="6 8" id="KW-0472">Membrane</keyword>
<dbReference type="Pfam" id="PF02028">
    <property type="entry name" value="BCCT"/>
    <property type="match status" value="1"/>
</dbReference>
<feature type="transmembrane region" description="Helical" evidence="8">
    <location>
        <begin position="123"/>
        <end position="142"/>
    </location>
</feature>
<sequence length="229" mass="25636">MLYITNKKTDHLNRFSDNQRAQDAINITIFHWGIHGWIVYTLVGLTLGFLSHNKGMPMTMRSCFYPLIGDKIYGTFALFAPWYPIGNAAGKVYGSNRYVAMVCLAIPFYAWILLEILQVVEVGLAYVGWAVLFGFIAYGTGVRAEIREKFHIVGNLGEDMFAMMLTYPLAALQMEEQMNVEGYPGNGMKNEAGKTNMALDAMEKNEIAKSDEANHGIHDKPTMSEISSL</sequence>
<evidence type="ECO:0000256" key="4">
    <source>
        <dbReference type="ARBA" id="ARBA00022692"/>
    </source>
</evidence>
<dbReference type="PANTHER" id="PTHR30047:SF7">
    <property type="entry name" value="HIGH-AFFINITY CHOLINE TRANSPORT PROTEIN"/>
    <property type="match status" value="1"/>
</dbReference>
<dbReference type="EnsemblMetazoa" id="XM_028661381.1">
    <property type="protein sequence ID" value="XP_028517182.1"/>
    <property type="gene ID" value="LOC110246702"/>
</dbReference>
<evidence type="ECO:0000256" key="7">
    <source>
        <dbReference type="SAM" id="MobiDB-lite"/>
    </source>
</evidence>
<dbReference type="InterPro" id="IPR000060">
    <property type="entry name" value="BCCT_transptr"/>
</dbReference>
<reference evidence="9" key="1">
    <citation type="submission" date="2022-11" db="UniProtKB">
        <authorList>
            <consortium name="EnsemblMetazoa"/>
        </authorList>
    </citation>
    <scope>IDENTIFICATION</scope>
</reference>
<dbReference type="AlphaFoldDB" id="A0A913YRP8"/>